<organism evidence="3 4">
    <name type="scientific">Teratosphaeria destructans</name>
    <dbReference type="NCBI Taxonomy" id="418781"/>
    <lineage>
        <taxon>Eukaryota</taxon>
        <taxon>Fungi</taxon>
        <taxon>Dikarya</taxon>
        <taxon>Ascomycota</taxon>
        <taxon>Pezizomycotina</taxon>
        <taxon>Dothideomycetes</taxon>
        <taxon>Dothideomycetidae</taxon>
        <taxon>Mycosphaerellales</taxon>
        <taxon>Teratosphaeriaceae</taxon>
        <taxon>Teratosphaeria</taxon>
    </lineage>
</organism>
<reference evidence="3 4" key="1">
    <citation type="journal article" date="2018" name="IMA Fungus">
        <title>IMA Genome-F 10: Nine draft genome sequences of Claviceps purpurea s.lat., including C. arundinis, C. humidiphila, and C. cf. spartinae, pseudomolecules for the pitch canker pathogen Fusarium circinatum, draft genome of Davidsoniella eucalypti, Grosmannia galeiformis, Quambalaria eucalypti, and Teratosphaeria destructans.</title>
        <authorList>
            <person name="Wingfield B.D."/>
            <person name="Liu M."/>
            <person name="Nguyen H.D."/>
            <person name="Lane F.A."/>
            <person name="Morgan S.W."/>
            <person name="De Vos L."/>
            <person name="Wilken P.M."/>
            <person name="Duong T.A."/>
            <person name="Aylward J."/>
            <person name="Coetzee M.P."/>
            <person name="Dadej K."/>
            <person name="De Beer Z.W."/>
            <person name="Findlay W."/>
            <person name="Havenga M."/>
            <person name="Kolarik M."/>
            <person name="Menzies J.G."/>
            <person name="Naidoo K."/>
            <person name="Pochopski O."/>
            <person name="Shoukouhi P."/>
            <person name="Santana Q.C."/>
            <person name="Seifert K.A."/>
            <person name="Soal N."/>
            <person name="Steenkamp E.T."/>
            <person name="Tatham C.T."/>
            <person name="van der Nest M.A."/>
            <person name="Wingfield M.J."/>
        </authorList>
    </citation>
    <scope>NUCLEOTIDE SEQUENCE [LARGE SCALE GENOMIC DNA]</scope>
    <source>
        <strain evidence="3">CMW44962</strain>
    </source>
</reference>
<name>A0A9W7SI63_9PEZI</name>
<gene>
    <name evidence="3" type="ORF">Tdes44962_MAKER10427</name>
</gene>
<evidence type="ECO:0000256" key="1">
    <source>
        <dbReference type="SAM" id="MobiDB-lite"/>
    </source>
</evidence>
<feature type="region of interest" description="Disordered" evidence="1">
    <location>
        <begin position="306"/>
        <end position="331"/>
    </location>
</feature>
<keyword evidence="2" id="KW-1133">Transmembrane helix</keyword>
<dbReference type="AlphaFoldDB" id="A0A9W7SI63"/>
<reference evidence="3 4" key="2">
    <citation type="journal article" date="2021" name="Curr. Genet.">
        <title>Genetic response to nitrogen starvation in the aggressive Eucalyptus foliar pathogen Teratosphaeria destructans.</title>
        <authorList>
            <person name="Havenga M."/>
            <person name="Wingfield B.D."/>
            <person name="Wingfield M.J."/>
            <person name="Dreyer L.L."/>
            <person name="Roets F."/>
            <person name="Aylward J."/>
        </authorList>
    </citation>
    <scope>NUCLEOTIDE SEQUENCE [LARGE SCALE GENOMIC DNA]</scope>
    <source>
        <strain evidence="3">CMW44962</strain>
    </source>
</reference>
<dbReference type="EMBL" id="RIBY02002544">
    <property type="protein sequence ID" value="KAH9809775.1"/>
    <property type="molecule type" value="Genomic_DNA"/>
</dbReference>
<evidence type="ECO:0000313" key="4">
    <source>
        <dbReference type="Proteomes" id="UP001138500"/>
    </source>
</evidence>
<evidence type="ECO:0000313" key="3">
    <source>
        <dbReference type="EMBL" id="KAH9809775.1"/>
    </source>
</evidence>
<keyword evidence="2" id="KW-0472">Membrane</keyword>
<keyword evidence="2" id="KW-0812">Transmembrane</keyword>
<evidence type="ECO:0000256" key="2">
    <source>
        <dbReference type="SAM" id="Phobius"/>
    </source>
</evidence>
<protein>
    <submittedName>
        <fullName evidence="3">Uncharacterized protein</fullName>
    </submittedName>
</protein>
<feature type="transmembrane region" description="Helical" evidence="2">
    <location>
        <begin position="23"/>
        <end position="43"/>
    </location>
</feature>
<proteinExistence type="predicted"/>
<comment type="caution">
    <text evidence="3">The sequence shown here is derived from an EMBL/GenBank/DDBJ whole genome shotgun (WGS) entry which is preliminary data.</text>
</comment>
<dbReference type="Proteomes" id="UP001138500">
    <property type="component" value="Unassembled WGS sequence"/>
</dbReference>
<accession>A0A9W7SI63</accession>
<keyword evidence="4" id="KW-1185">Reference proteome</keyword>
<sequence>MPSTHQDSYFDLLIHWYLRQRPALQNLVVLVVGLLSTTTGAILSHTIRSLPYLLLHLPHRPSPLPPFPTPQLVHPVPDPHPAVPPLIPAVADPFIQRIAFAMPNQMLDWVDQRRVRHANAAFQQIWDDMVRELGARASCEGDVEAGQLLAELKEEGLVEEEEEMMWGTVRCAWARVMGEGRREPGEPVWGLCTDRELRRGTEDLVANLTEVATAAQTEQRRIRHLVAALASAEATDLIHTTLHPTLATCSTHPNPTTCIITALHTLQSHTRPGHAALPSWSLASPADHTGRGDVFTIRTPDTLYGVQIPSSLPTEPGEWGSRLSRRESSTA</sequence>